<dbReference type="InterPro" id="IPR013762">
    <property type="entry name" value="Integrase-like_cat_sf"/>
</dbReference>
<evidence type="ECO:0000256" key="1">
    <source>
        <dbReference type="ARBA" id="ARBA00008857"/>
    </source>
</evidence>
<evidence type="ECO:0000259" key="7">
    <source>
        <dbReference type="PROSITE" id="PS51900"/>
    </source>
</evidence>
<dbReference type="Pfam" id="PF00589">
    <property type="entry name" value="Phage_integrase"/>
    <property type="match status" value="1"/>
</dbReference>
<dbReference type="InterPro" id="IPR010998">
    <property type="entry name" value="Integrase_recombinase_N"/>
</dbReference>
<dbReference type="PROSITE" id="PS51898">
    <property type="entry name" value="TYR_RECOMBINASE"/>
    <property type="match status" value="1"/>
</dbReference>
<dbReference type="InterPro" id="IPR028259">
    <property type="entry name" value="AP2-like_int_N"/>
</dbReference>
<name>A0ABQ5TGQ7_9BACI</name>
<evidence type="ECO:0000313" key="9">
    <source>
        <dbReference type="Proteomes" id="UP001275436"/>
    </source>
</evidence>
<proteinExistence type="inferred from homology"/>
<evidence type="ECO:0000256" key="4">
    <source>
        <dbReference type="ARBA" id="ARBA00023172"/>
    </source>
</evidence>
<evidence type="ECO:0000256" key="3">
    <source>
        <dbReference type="ARBA" id="ARBA00023125"/>
    </source>
</evidence>
<organism evidence="8 9">
    <name type="scientific">Oceanobacillus kimchii</name>
    <dbReference type="NCBI Taxonomy" id="746691"/>
    <lineage>
        <taxon>Bacteria</taxon>
        <taxon>Bacillati</taxon>
        <taxon>Bacillota</taxon>
        <taxon>Bacilli</taxon>
        <taxon>Bacillales</taxon>
        <taxon>Bacillaceae</taxon>
        <taxon>Oceanobacillus</taxon>
    </lineage>
</organism>
<keyword evidence="2" id="KW-0229">DNA integration</keyword>
<gene>
    <name evidence="8" type="primary">int</name>
    <name evidence="8" type="ORF">MACH08_04980</name>
</gene>
<dbReference type="InterPro" id="IPR011010">
    <property type="entry name" value="DNA_brk_join_enz"/>
</dbReference>
<keyword evidence="3 5" id="KW-0238">DNA-binding</keyword>
<dbReference type="InterPro" id="IPR044068">
    <property type="entry name" value="CB"/>
</dbReference>
<dbReference type="EMBL" id="BSKO01000001">
    <property type="protein sequence ID" value="GLO64714.1"/>
    <property type="molecule type" value="Genomic_DNA"/>
</dbReference>
<dbReference type="RefSeq" id="WP_317957651.1">
    <property type="nucleotide sequence ID" value="NZ_BSKO01000001.1"/>
</dbReference>
<comment type="similarity">
    <text evidence="1">Belongs to the 'phage' integrase family.</text>
</comment>
<dbReference type="SUPFAM" id="SSF56349">
    <property type="entry name" value="DNA breaking-rejoining enzymes"/>
    <property type="match status" value="1"/>
</dbReference>
<comment type="caution">
    <text evidence="8">The sequence shown here is derived from an EMBL/GenBank/DDBJ whole genome shotgun (WGS) entry which is preliminary data.</text>
</comment>
<dbReference type="Pfam" id="PF14659">
    <property type="entry name" value="Phage_int_SAM_3"/>
    <property type="match status" value="1"/>
</dbReference>
<dbReference type="Pfam" id="PF14657">
    <property type="entry name" value="Arm-DNA-bind_4"/>
    <property type="match status" value="1"/>
</dbReference>
<evidence type="ECO:0000313" key="8">
    <source>
        <dbReference type="EMBL" id="GLO64714.1"/>
    </source>
</evidence>
<dbReference type="InterPro" id="IPR050090">
    <property type="entry name" value="Tyrosine_recombinase_XerCD"/>
</dbReference>
<keyword evidence="4" id="KW-0233">DNA recombination</keyword>
<dbReference type="Gene3D" id="1.10.443.10">
    <property type="entry name" value="Intergrase catalytic core"/>
    <property type="match status" value="1"/>
</dbReference>
<dbReference type="InterPro" id="IPR002104">
    <property type="entry name" value="Integrase_catalytic"/>
</dbReference>
<dbReference type="CDD" id="cd01189">
    <property type="entry name" value="INT_ICEBs1_C_like"/>
    <property type="match status" value="1"/>
</dbReference>
<dbReference type="PANTHER" id="PTHR30349:SF64">
    <property type="entry name" value="PROPHAGE INTEGRASE INTD-RELATED"/>
    <property type="match status" value="1"/>
</dbReference>
<feature type="domain" description="Tyr recombinase" evidence="6">
    <location>
        <begin position="165"/>
        <end position="361"/>
    </location>
</feature>
<dbReference type="PROSITE" id="PS51900">
    <property type="entry name" value="CB"/>
    <property type="match status" value="1"/>
</dbReference>
<dbReference type="Proteomes" id="UP001275436">
    <property type="component" value="Unassembled WGS sequence"/>
</dbReference>
<dbReference type="PANTHER" id="PTHR30349">
    <property type="entry name" value="PHAGE INTEGRASE-RELATED"/>
    <property type="match status" value="1"/>
</dbReference>
<dbReference type="InterPro" id="IPR004107">
    <property type="entry name" value="Integrase_SAM-like_N"/>
</dbReference>
<reference evidence="8 9" key="1">
    <citation type="submission" date="2023-02" db="EMBL/GenBank/DDBJ databases">
        <title>Oceanobacillus kimchii IFOP_LL358 isolated form Alexandrium catenella lab strain.</title>
        <authorList>
            <person name="Gajardo G."/>
            <person name="Ueki S."/>
            <person name="Maruyama F."/>
        </authorList>
    </citation>
    <scope>NUCLEOTIDE SEQUENCE [LARGE SCALE GENOMIC DNA]</scope>
    <source>
        <strain evidence="8 9">IFOP_LL358</strain>
    </source>
</reference>
<accession>A0ABQ5TGQ7</accession>
<protein>
    <submittedName>
        <fullName evidence="8">Integrase</fullName>
    </submittedName>
</protein>
<feature type="domain" description="Core-binding (CB)" evidence="7">
    <location>
        <begin position="56"/>
        <end position="139"/>
    </location>
</feature>
<evidence type="ECO:0000256" key="2">
    <source>
        <dbReference type="ARBA" id="ARBA00022908"/>
    </source>
</evidence>
<evidence type="ECO:0000256" key="5">
    <source>
        <dbReference type="PROSITE-ProRule" id="PRU01248"/>
    </source>
</evidence>
<keyword evidence="9" id="KW-1185">Reference proteome</keyword>
<evidence type="ECO:0000259" key="6">
    <source>
        <dbReference type="PROSITE" id="PS51898"/>
    </source>
</evidence>
<sequence>MPTYQKRGKTYQYTISRYINGKYDPIRKGGFKKKSDAIAEATDIEARLKKGQTIHTKLEPVNEYFKNWVTLYKSEVSPGTKSLYNYSYEFINQHFGDMPLQHIRASDYQRFMNTLGKKYSKESVKKVNSHMRACVLDAIDDGVIHADFTRKAVLTGKDSKPEGEKIISYKDASKLKKEIIRCLQEEDRPVYYMILLALTSGMRYAEMIGLTRNDFNFKTNTITVNKTRGYLTYDGEGEKKTKNKTSNRTIDMDDKTMKIFNSYFERTPNNILKLVFYNPASKYKIYSNTGVRKALRKLLISLDIDSSISIHGLRHTHASILLYKDVSIDYVSQRLGHADIDTTLKVYSHLINERRIKDIRKTKKVLEAM</sequence>
<dbReference type="Gene3D" id="1.10.150.130">
    <property type="match status" value="1"/>
</dbReference>